<dbReference type="GO" id="GO:0006144">
    <property type="term" value="P:purine nucleobase metabolic process"/>
    <property type="evidence" value="ECO:0007669"/>
    <property type="project" value="UniProtKB-KW"/>
</dbReference>
<dbReference type="Proteomes" id="UP000799767">
    <property type="component" value="Unassembled WGS sequence"/>
</dbReference>
<dbReference type="GeneID" id="54477572"/>
<evidence type="ECO:0000313" key="4">
    <source>
        <dbReference type="Proteomes" id="UP000799767"/>
    </source>
</evidence>
<keyword evidence="1" id="KW-0659">Purine metabolism</keyword>
<evidence type="ECO:0000259" key="2">
    <source>
        <dbReference type="Pfam" id="PF09349"/>
    </source>
</evidence>
<dbReference type="Gene3D" id="1.10.3330.10">
    <property type="entry name" value="Oxo-4-hydroxy-4-carboxy-5-ureidoimidazoline decarboxylase"/>
    <property type="match status" value="1"/>
</dbReference>
<dbReference type="PANTHER" id="PTHR37987">
    <property type="entry name" value="CHROMOSOME 9, WHOLE GENOME SHOTGUN SEQUENCE"/>
    <property type="match status" value="1"/>
</dbReference>
<dbReference type="PANTHER" id="PTHR37987:SF1">
    <property type="entry name" value="OXO-4-HYDROXY-4-CARBOXY-5-UREIDOIMIDAZOLINE DECARBOXYLASE DOMAIN-CONTAINING PROTEIN"/>
    <property type="match status" value="1"/>
</dbReference>
<dbReference type="EMBL" id="MU001632">
    <property type="protein sequence ID" value="KAF2486380.1"/>
    <property type="molecule type" value="Genomic_DNA"/>
</dbReference>
<dbReference type="AlphaFoldDB" id="A0A6A6Q1W2"/>
<evidence type="ECO:0000256" key="1">
    <source>
        <dbReference type="ARBA" id="ARBA00022631"/>
    </source>
</evidence>
<keyword evidence="4" id="KW-1185">Reference proteome</keyword>
<organism evidence="3 4">
    <name type="scientific">Neohortaea acidophila</name>
    <dbReference type="NCBI Taxonomy" id="245834"/>
    <lineage>
        <taxon>Eukaryota</taxon>
        <taxon>Fungi</taxon>
        <taxon>Dikarya</taxon>
        <taxon>Ascomycota</taxon>
        <taxon>Pezizomycotina</taxon>
        <taxon>Dothideomycetes</taxon>
        <taxon>Dothideomycetidae</taxon>
        <taxon>Mycosphaerellales</taxon>
        <taxon>Teratosphaeriaceae</taxon>
        <taxon>Neohortaea</taxon>
    </lineage>
</organism>
<proteinExistence type="predicted"/>
<dbReference type="InterPro" id="IPR018020">
    <property type="entry name" value="OHCU_decarboxylase"/>
</dbReference>
<feature type="domain" description="Oxo-4-hydroxy-4-carboxy-5-ureidoimidazoline decarboxylase" evidence="2">
    <location>
        <begin position="15"/>
        <end position="172"/>
    </location>
</feature>
<sequence>MAAPPRLPPIAALPTLPTEQRAAVLDTLFEPSAQLHTLSLPLLHDQAFPSYPDLIAAIGVQLTSLAASASSSDTTWLESILGSHPRLGAPKVDSAQSAGEQAQLQGGEGEKLRELNELYEQTFPGLRYVVFVNGRSREVIMEEMRGRIREGTLRGEREAAIRAMCEIAADRAAKLS</sequence>
<gene>
    <name evidence="3" type="ORF">BDY17DRAFT_321179</name>
</gene>
<dbReference type="InterPro" id="IPR036778">
    <property type="entry name" value="OHCU_decarboxylase_sf"/>
</dbReference>
<reference evidence="3" key="1">
    <citation type="journal article" date="2020" name="Stud. Mycol.">
        <title>101 Dothideomycetes genomes: a test case for predicting lifestyles and emergence of pathogens.</title>
        <authorList>
            <person name="Haridas S."/>
            <person name="Albert R."/>
            <person name="Binder M."/>
            <person name="Bloem J."/>
            <person name="Labutti K."/>
            <person name="Salamov A."/>
            <person name="Andreopoulos B."/>
            <person name="Baker S."/>
            <person name="Barry K."/>
            <person name="Bills G."/>
            <person name="Bluhm B."/>
            <person name="Cannon C."/>
            <person name="Castanera R."/>
            <person name="Culley D."/>
            <person name="Daum C."/>
            <person name="Ezra D."/>
            <person name="Gonzalez J."/>
            <person name="Henrissat B."/>
            <person name="Kuo A."/>
            <person name="Liang C."/>
            <person name="Lipzen A."/>
            <person name="Lutzoni F."/>
            <person name="Magnuson J."/>
            <person name="Mondo S."/>
            <person name="Nolan M."/>
            <person name="Ohm R."/>
            <person name="Pangilinan J."/>
            <person name="Park H.-J."/>
            <person name="Ramirez L."/>
            <person name="Alfaro M."/>
            <person name="Sun H."/>
            <person name="Tritt A."/>
            <person name="Yoshinaga Y."/>
            <person name="Zwiers L.-H."/>
            <person name="Turgeon B."/>
            <person name="Goodwin S."/>
            <person name="Spatafora J."/>
            <person name="Crous P."/>
            <person name="Grigoriev I."/>
        </authorList>
    </citation>
    <scope>NUCLEOTIDE SEQUENCE</scope>
    <source>
        <strain evidence="3">CBS 113389</strain>
    </source>
</reference>
<evidence type="ECO:0000313" key="3">
    <source>
        <dbReference type="EMBL" id="KAF2486380.1"/>
    </source>
</evidence>
<dbReference type="SUPFAM" id="SSF158694">
    <property type="entry name" value="UraD-Like"/>
    <property type="match status" value="1"/>
</dbReference>
<dbReference type="Pfam" id="PF09349">
    <property type="entry name" value="OHCU_decarbox"/>
    <property type="match status" value="1"/>
</dbReference>
<protein>
    <submittedName>
        <fullName evidence="3">Oxo-4-hydroxy-4-carboxy-5-ureidoimidazoline decarboxylase</fullName>
    </submittedName>
</protein>
<name>A0A6A6Q1W2_9PEZI</name>
<accession>A0A6A6Q1W2</accession>
<dbReference type="OrthoDB" id="5398391at2759"/>
<dbReference type="RefSeq" id="XP_033592949.1">
    <property type="nucleotide sequence ID" value="XM_033736570.1"/>
</dbReference>